<dbReference type="SMART" id="SM01415">
    <property type="entry name" value="DUF106"/>
    <property type="match status" value="1"/>
</dbReference>
<dbReference type="STRING" id="94643.A0A2A9M544"/>
<protein>
    <recommendedName>
        <fullName evidence="3">ER membrane protein complex subunit 3</fullName>
    </recommendedName>
</protein>
<evidence type="ECO:0000256" key="5">
    <source>
        <dbReference type="ARBA" id="ARBA00022989"/>
    </source>
</evidence>
<evidence type="ECO:0000256" key="3">
    <source>
        <dbReference type="ARBA" id="ARBA00020822"/>
    </source>
</evidence>
<comment type="caution">
    <text evidence="8">The sequence shown here is derived from an EMBL/GenBank/DDBJ whole genome shotgun (WGS) entry which is preliminary data.</text>
</comment>
<dbReference type="PANTHER" id="PTHR13116:SF5">
    <property type="entry name" value="ER MEMBRANE PROTEIN COMPLEX SUBUNIT 3"/>
    <property type="match status" value="1"/>
</dbReference>
<evidence type="ECO:0000256" key="7">
    <source>
        <dbReference type="SAM" id="Phobius"/>
    </source>
</evidence>
<dbReference type="RefSeq" id="XP_029217094.1">
    <property type="nucleotide sequence ID" value="XM_029366634.1"/>
</dbReference>
<evidence type="ECO:0000256" key="4">
    <source>
        <dbReference type="ARBA" id="ARBA00022692"/>
    </source>
</evidence>
<dbReference type="InterPro" id="IPR008568">
    <property type="entry name" value="EMC3"/>
</dbReference>
<dbReference type="KEGG" id="bbes:BESB_082840"/>
<keyword evidence="9" id="KW-1185">Reference proteome</keyword>
<dbReference type="OrthoDB" id="6745403at2759"/>
<accession>A0A2A9M544</accession>
<evidence type="ECO:0000256" key="6">
    <source>
        <dbReference type="ARBA" id="ARBA00023136"/>
    </source>
</evidence>
<dbReference type="GO" id="GO:0034975">
    <property type="term" value="P:protein folding in endoplasmic reticulum"/>
    <property type="evidence" value="ECO:0007669"/>
    <property type="project" value="TreeGrafter"/>
</dbReference>
<dbReference type="PANTHER" id="PTHR13116">
    <property type="entry name" value="ER MEMBRANE PROTEIN COMPLEX SUBUNIT 3"/>
    <property type="match status" value="1"/>
</dbReference>
<name>A0A2A9M544_BESBE</name>
<keyword evidence="4 7" id="KW-0812">Transmembrane</keyword>
<evidence type="ECO:0000313" key="8">
    <source>
        <dbReference type="EMBL" id="PFH33085.1"/>
    </source>
</evidence>
<dbReference type="EMBL" id="NWUJ01000009">
    <property type="protein sequence ID" value="PFH33085.1"/>
    <property type="molecule type" value="Genomic_DNA"/>
</dbReference>
<feature type="transmembrane region" description="Helical" evidence="7">
    <location>
        <begin position="123"/>
        <end position="140"/>
    </location>
</feature>
<comment type="subcellular location">
    <subcellularLocation>
        <location evidence="1">Membrane</location>
        <topology evidence="1">Multi-pass membrane protein</topology>
    </subcellularLocation>
</comment>
<proteinExistence type="inferred from homology"/>
<evidence type="ECO:0000313" key="9">
    <source>
        <dbReference type="Proteomes" id="UP000224006"/>
    </source>
</evidence>
<keyword evidence="6 7" id="KW-0472">Membrane</keyword>
<evidence type="ECO:0000256" key="2">
    <source>
        <dbReference type="ARBA" id="ARBA00005376"/>
    </source>
</evidence>
<feature type="transmembrane region" description="Helical" evidence="7">
    <location>
        <begin position="12"/>
        <end position="28"/>
    </location>
</feature>
<dbReference type="GO" id="GO:0072546">
    <property type="term" value="C:EMC complex"/>
    <property type="evidence" value="ECO:0007669"/>
    <property type="project" value="TreeGrafter"/>
</dbReference>
<dbReference type="Proteomes" id="UP000224006">
    <property type="component" value="Chromosome VIII"/>
</dbReference>
<organism evidence="8 9">
    <name type="scientific">Besnoitia besnoiti</name>
    <name type="common">Apicomplexan protozoan</name>
    <dbReference type="NCBI Taxonomy" id="94643"/>
    <lineage>
        <taxon>Eukaryota</taxon>
        <taxon>Sar</taxon>
        <taxon>Alveolata</taxon>
        <taxon>Apicomplexa</taxon>
        <taxon>Conoidasida</taxon>
        <taxon>Coccidia</taxon>
        <taxon>Eucoccidiorida</taxon>
        <taxon>Eimeriorina</taxon>
        <taxon>Sarcocystidae</taxon>
        <taxon>Besnoitia</taxon>
    </lineage>
</organism>
<dbReference type="AlphaFoldDB" id="A0A2A9M544"/>
<feature type="transmembrane region" description="Helical" evidence="7">
    <location>
        <begin position="177"/>
        <end position="198"/>
    </location>
</feature>
<dbReference type="InterPro" id="IPR002809">
    <property type="entry name" value="EMC3/TMCO1"/>
</dbReference>
<comment type="similarity">
    <text evidence="2">Belongs to the EMC3 family.</text>
</comment>
<dbReference type="Pfam" id="PF01956">
    <property type="entry name" value="EMC3_TMCO1"/>
    <property type="match status" value="1"/>
</dbReference>
<sequence>MEVVLLDDRIAVFVLFPIFLAVVLVSILRQNLAAAVRAPRTPDLQRLQLNSLLQRVGLLRGSNGRVLPTAAFQGRVTFYTDRECGVMGSLLREFDGQQNPMKTLESFAKQDPHQTMGMLKGQMSFIFLQGGMAYFINYLFPDFLVAKMPFPLTFRFKSMLQRGIDLPSLDVTYVSSLSWYFLIMMSSGGLLQLLSALWSNQQEKLQPLAEARAEEQTGVQALMMMDAAMPPMMMMPGMGGPDPKKQLTQERDALEMTTHHFALEGIEKRLLLKFEEENKASAGVVEAR</sequence>
<evidence type="ECO:0000256" key="1">
    <source>
        <dbReference type="ARBA" id="ARBA00004141"/>
    </source>
</evidence>
<dbReference type="GeneID" id="40313210"/>
<keyword evidence="5 7" id="KW-1133">Transmembrane helix</keyword>
<gene>
    <name evidence="8" type="ORF">BESB_082840</name>
</gene>
<reference evidence="8 9" key="1">
    <citation type="submission" date="2017-09" db="EMBL/GenBank/DDBJ databases">
        <title>Genome sequencing of Besnoitia besnoiti strain Bb-Ger1.</title>
        <authorList>
            <person name="Schares G."/>
            <person name="Venepally P."/>
            <person name="Lorenzi H.A."/>
        </authorList>
    </citation>
    <scope>NUCLEOTIDE SEQUENCE [LARGE SCALE GENOMIC DNA]</scope>
    <source>
        <strain evidence="8 9">Bb-Ger1</strain>
    </source>
</reference>
<dbReference type="VEuPathDB" id="ToxoDB:BESB_082840"/>